<evidence type="ECO:0000313" key="2">
    <source>
        <dbReference type="Proteomes" id="UP001530400"/>
    </source>
</evidence>
<gene>
    <name evidence="1" type="ORF">ACHAWO_002414</name>
</gene>
<name>A0ABD3QGI3_9STRA</name>
<keyword evidence="2" id="KW-1185">Reference proteome</keyword>
<accession>A0ABD3QGI3</accession>
<dbReference type="EMBL" id="JALLPJ020000183">
    <property type="protein sequence ID" value="KAL3799520.1"/>
    <property type="molecule type" value="Genomic_DNA"/>
</dbReference>
<proteinExistence type="predicted"/>
<evidence type="ECO:0000313" key="1">
    <source>
        <dbReference type="EMBL" id="KAL3799520.1"/>
    </source>
</evidence>
<protein>
    <submittedName>
        <fullName evidence="1">Uncharacterized protein</fullName>
    </submittedName>
</protein>
<dbReference type="InterPro" id="IPR029070">
    <property type="entry name" value="Chitinase_insertion_sf"/>
</dbReference>
<dbReference type="Proteomes" id="UP001530400">
    <property type="component" value="Unassembled WGS sequence"/>
</dbReference>
<comment type="caution">
    <text evidence="1">The sequence shown here is derived from an EMBL/GenBank/DDBJ whole genome shotgun (WGS) entry which is preliminary data.</text>
</comment>
<dbReference type="Gene3D" id="3.10.50.10">
    <property type="match status" value="1"/>
</dbReference>
<dbReference type="AlphaFoldDB" id="A0ABD3QGI3"/>
<dbReference type="Gene3D" id="3.20.20.80">
    <property type="entry name" value="Glycosidases"/>
    <property type="match status" value="1"/>
</dbReference>
<organism evidence="1 2">
    <name type="scientific">Cyclotella atomus</name>
    <dbReference type="NCBI Taxonomy" id="382360"/>
    <lineage>
        <taxon>Eukaryota</taxon>
        <taxon>Sar</taxon>
        <taxon>Stramenopiles</taxon>
        <taxon>Ochrophyta</taxon>
        <taxon>Bacillariophyta</taxon>
        <taxon>Coscinodiscophyceae</taxon>
        <taxon>Thalassiosirophycidae</taxon>
        <taxon>Stephanodiscales</taxon>
        <taxon>Stephanodiscaceae</taxon>
        <taxon>Cyclotella</taxon>
    </lineage>
</organism>
<reference evidence="1 2" key="1">
    <citation type="submission" date="2024-10" db="EMBL/GenBank/DDBJ databases">
        <title>Updated reference genomes for cyclostephanoid diatoms.</title>
        <authorList>
            <person name="Roberts W.R."/>
            <person name="Alverson A.J."/>
        </authorList>
    </citation>
    <scope>NUCLEOTIDE SEQUENCE [LARGE SCALE GENOMIC DNA]</scope>
    <source>
        <strain evidence="1 2">AJA010-31</strain>
    </source>
</reference>
<sequence>MGKEALQTLTSESIKDRDQFISYDNSETFQMKVDYASKKCLGLGLKWWVEFEDPTDIARGLEDNSTETNSTDEGPPTCSSIDAALYAEFVEDGTDQCTDVKSVYTTECCYSYPIHPCGLCQQGNDTLTLLWGNTVDYDGKNLTCGVIDNMLNAESNDSPLCMSEKDLYFDSCCFDKCSLCGEKQLAWDFVVDTEAEMTCGQIEAQFTANEIFTTSKECKETKEDFHDICCYIMPTDPCQLCDEYDKSPRSSQERGGTAKYH</sequence>